<keyword evidence="5" id="KW-0503">Monooxygenase</keyword>
<feature type="transmembrane region" description="Helical" evidence="6">
    <location>
        <begin position="20"/>
        <end position="39"/>
    </location>
</feature>
<organism evidence="8 9">
    <name type="scientific">Mycena chlorophos</name>
    <name type="common">Agaric fungus</name>
    <name type="synonym">Agaricus chlorophos</name>
    <dbReference type="NCBI Taxonomy" id="658473"/>
    <lineage>
        <taxon>Eukaryota</taxon>
        <taxon>Fungi</taxon>
        <taxon>Dikarya</taxon>
        <taxon>Basidiomycota</taxon>
        <taxon>Agaricomycotina</taxon>
        <taxon>Agaricomycetes</taxon>
        <taxon>Agaricomycetidae</taxon>
        <taxon>Agaricales</taxon>
        <taxon>Marasmiineae</taxon>
        <taxon>Mycenaceae</taxon>
        <taxon>Mycena</taxon>
    </lineage>
</organism>
<feature type="domain" description="FAD-binding" evidence="7">
    <location>
        <begin position="22"/>
        <end position="191"/>
    </location>
</feature>
<evidence type="ECO:0000256" key="6">
    <source>
        <dbReference type="SAM" id="Phobius"/>
    </source>
</evidence>
<keyword evidence="6" id="KW-0472">Membrane</keyword>
<comment type="similarity">
    <text evidence="1">Belongs to the paxM FAD-dependent monooxygenase family.</text>
</comment>
<dbReference type="OrthoDB" id="9993796at2759"/>
<dbReference type="InterPro" id="IPR050493">
    <property type="entry name" value="FAD-dep_Monooxygenase_BioMet"/>
</dbReference>
<evidence type="ECO:0000313" key="9">
    <source>
        <dbReference type="Proteomes" id="UP000613580"/>
    </source>
</evidence>
<dbReference type="InterPro" id="IPR002938">
    <property type="entry name" value="FAD-bd"/>
</dbReference>
<comment type="caution">
    <text evidence="8">The sequence shown here is derived from an EMBL/GenBank/DDBJ whole genome shotgun (WGS) entry which is preliminary data.</text>
</comment>
<evidence type="ECO:0000256" key="1">
    <source>
        <dbReference type="ARBA" id="ARBA00007992"/>
    </source>
</evidence>
<evidence type="ECO:0000256" key="4">
    <source>
        <dbReference type="ARBA" id="ARBA00023002"/>
    </source>
</evidence>
<name>A0A8H6RZ72_MYCCL</name>
<dbReference type="SUPFAM" id="SSF51905">
    <property type="entry name" value="FAD/NAD(P)-binding domain"/>
    <property type="match status" value="1"/>
</dbReference>
<dbReference type="GO" id="GO:0004497">
    <property type="term" value="F:monooxygenase activity"/>
    <property type="evidence" value="ECO:0007669"/>
    <property type="project" value="UniProtKB-KW"/>
</dbReference>
<evidence type="ECO:0000259" key="7">
    <source>
        <dbReference type="Pfam" id="PF01494"/>
    </source>
</evidence>
<keyword evidence="4" id="KW-0560">Oxidoreductase</keyword>
<dbReference type="EMBL" id="JACAZE010000028">
    <property type="protein sequence ID" value="KAF7289648.1"/>
    <property type="molecule type" value="Genomic_DNA"/>
</dbReference>
<dbReference type="InterPro" id="IPR036188">
    <property type="entry name" value="FAD/NAD-bd_sf"/>
</dbReference>
<accession>A0A8H6RZ72</accession>
<dbReference type="AlphaFoldDB" id="A0A8H6RZ72"/>
<protein>
    <submittedName>
        <fullName evidence="8">FAD/NAD(P)-binding domain-containing protein</fullName>
    </submittedName>
</protein>
<keyword evidence="6" id="KW-1133">Transmembrane helix</keyword>
<dbReference type="GO" id="GO:0071949">
    <property type="term" value="F:FAD binding"/>
    <property type="evidence" value="ECO:0007669"/>
    <property type="project" value="InterPro"/>
</dbReference>
<evidence type="ECO:0000313" key="8">
    <source>
        <dbReference type="EMBL" id="KAF7289648.1"/>
    </source>
</evidence>
<keyword evidence="6" id="KW-0812">Transmembrane</keyword>
<proteinExistence type="inferred from homology"/>
<dbReference type="Pfam" id="PF01494">
    <property type="entry name" value="FAD_binding_3"/>
    <property type="match status" value="1"/>
</dbReference>
<keyword evidence="2" id="KW-0285">Flavoprotein</keyword>
<keyword evidence="3" id="KW-0274">FAD</keyword>
<gene>
    <name evidence="8" type="ORF">HMN09_01327200</name>
</gene>
<dbReference type="PANTHER" id="PTHR13789">
    <property type="entry name" value="MONOOXYGENASE"/>
    <property type="match status" value="1"/>
</dbReference>
<evidence type="ECO:0000256" key="5">
    <source>
        <dbReference type="ARBA" id="ARBA00023033"/>
    </source>
</evidence>
<evidence type="ECO:0000256" key="3">
    <source>
        <dbReference type="ARBA" id="ARBA00022827"/>
    </source>
</evidence>
<dbReference type="PANTHER" id="PTHR13789:SF314">
    <property type="entry name" value="FAD-BINDING DOMAIN-CONTAINING PROTEIN"/>
    <property type="match status" value="1"/>
</dbReference>
<reference evidence="8" key="1">
    <citation type="submission" date="2020-05" db="EMBL/GenBank/DDBJ databases">
        <title>Mycena genomes resolve the evolution of fungal bioluminescence.</title>
        <authorList>
            <person name="Tsai I.J."/>
        </authorList>
    </citation>
    <scope>NUCLEOTIDE SEQUENCE</scope>
    <source>
        <strain evidence="8">110903Hualien_Pintung</strain>
    </source>
</reference>
<sequence>MPGPSFAHSMTTTSTSALVPLNVVIVGAGIGGLTAAIALRQAGHRVQVFEASENKAEIGAGVGLQANAIRAVNSLGVKRENLKALEWDGVTIFDAETAERRYFSSPNFGLLQEQGLANRSCHRGDVYGELRRLAVDEEDARGPPVEIHLGSKVTRCDPAAGTIELANGQTIMGDVVIGADGVHSVVRASVVGKAIPAEPFGCLVSVRISSGPFSELTIYPIRNNSLIDFIAFHPVPERDPSRQNVLNAMVDHHPILKRFFELPLATRIVDLQLHTLPVLPTWVKDCAVIMGDAAHAMLPLLAPGAAMAIEEHVALGIMLLLGTKLEDVPARLEAFQALPTTSKRSRLHSWSGSIERSWRSAWTRSPRTMWSRLRRNMGP</sequence>
<keyword evidence="9" id="KW-1185">Reference proteome</keyword>
<dbReference type="Proteomes" id="UP000613580">
    <property type="component" value="Unassembled WGS sequence"/>
</dbReference>
<dbReference type="PRINTS" id="PR00420">
    <property type="entry name" value="RNGMNOXGNASE"/>
</dbReference>
<evidence type="ECO:0000256" key="2">
    <source>
        <dbReference type="ARBA" id="ARBA00022630"/>
    </source>
</evidence>
<dbReference type="Gene3D" id="3.50.50.60">
    <property type="entry name" value="FAD/NAD(P)-binding domain"/>
    <property type="match status" value="1"/>
</dbReference>